<feature type="transmembrane region" description="Helical" evidence="13">
    <location>
        <begin position="136"/>
        <end position="155"/>
    </location>
</feature>
<keyword evidence="3 12" id="KW-0919">Taste</keyword>
<feature type="transmembrane region" description="Helical" evidence="13">
    <location>
        <begin position="50"/>
        <end position="76"/>
    </location>
</feature>
<evidence type="ECO:0000256" key="8">
    <source>
        <dbReference type="ARBA" id="ARBA00023136"/>
    </source>
</evidence>
<keyword evidence="10 12" id="KW-0807">Transducer</keyword>
<feature type="transmembrane region" description="Helical" evidence="13">
    <location>
        <begin position="193"/>
        <end position="216"/>
    </location>
</feature>
<evidence type="ECO:0000256" key="9">
    <source>
        <dbReference type="ARBA" id="ARBA00023170"/>
    </source>
</evidence>
<evidence type="ECO:0000256" key="4">
    <source>
        <dbReference type="ARBA" id="ARBA00022606"/>
    </source>
</evidence>
<keyword evidence="7 12" id="KW-0297">G-protein coupled receptor</keyword>
<keyword evidence="8 12" id="KW-0472">Membrane</keyword>
<evidence type="ECO:0000256" key="12">
    <source>
        <dbReference type="RuleBase" id="RU004424"/>
    </source>
</evidence>
<evidence type="ECO:0000256" key="6">
    <source>
        <dbReference type="ARBA" id="ARBA00022989"/>
    </source>
</evidence>
<proteinExistence type="inferred from homology"/>
<evidence type="ECO:0000313" key="15">
    <source>
        <dbReference type="RefSeq" id="XP_005369304.1"/>
    </source>
</evidence>
<dbReference type="RefSeq" id="XP_005369304.1">
    <property type="nucleotide sequence ID" value="XM_005369247.1"/>
</dbReference>
<dbReference type="Pfam" id="PF05296">
    <property type="entry name" value="TAS2R"/>
    <property type="match status" value="1"/>
</dbReference>
<keyword evidence="5 12" id="KW-0812">Transmembrane</keyword>
<feature type="transmembrane region" description="Helical" evidence="13">
    <location>
        <begin position="237"/>
        <end position="257"/>
    </location>
</feature>
<comment type="subcellular location">
    <subcellularLocation>
        <location evidence="1 12">Membrane</location>
        <topology evidence="1 12">Multi-pass membrane protein</topology>
    </subcellularLocation>
</comment>
<reference evidence="15" key="1">
    <citation type="submission" date="2025-08" db="UniProtKB">
        <authorList>
            <consortium name="RefSeq"/>
        </authorList>
    </citation>
    <scope>IDENTIFICATION</scope>
</reference>
<gene>
    <name evidence="15" type="primary">LOC102000309</name>
</gene>
<dbReference type="PANTHER" id="PTHR11394:SF61">
    <property type="entry name" value="TASTE RECEPTOR TYPE 2 MEMBER 117"/>
    <property type="match status" value="1"/>
</dbReference>
<feature type="transmembrane region" description="Helical" evidence="13">
    <location>
        <begin position="96"/>
        <end position="116"/>
    </location>
</feature>
<dbReference type="InterPro" id="IPR007960">
    <property type="entry name" value="TAS2R"/>
</dbReference>
<dbReference type="GeneID" id="102000309"/>
<keyword evidence="14" id="KW-1185">Reference proteome</keyword>
<evidence type="ECO:0000256" key="13">
    <source>
        <dbReference type="SAM" id="Phobius"/>
    </source>
</evidence>
<evidence type="ECO:0000256" key="11">
    <source>
        <dbReference type="RuleBase" id="RU004423"/>
    </source>
</evidence>
<dbReference type="Proteomes" id="UP000694915">
    <property type="component" value="Unplaced"/>
</dbReference>
<evidence type="ECO:0000313" key="14">
    <source>
        <dbReference type="Proteomes" id="UP000694915"/>
    </source>
</evidence>
<keyword evidence="9 12" id="KW-0675">Receptor</keyword>
<evidence type="ECO:0000256" key="7">
    <source>
        <dbReference type="ARBA" id="ARBA00023040"/>
    </source>
</evidence>
<feature type="transmembrane region" description="Helical" evidence="13">
    <location>
        <begin position="269"/>
        <end position="291"/>
    </location>
</feature>
<feature type="transmembrane region" description="Helical" evidence="13">
    <location>
        <begin position="12"/>
        <end position="38"/>
    </location>
</feature>
<organism evidence="14 15">
    <name type="scientific">Microtus ochrogaster</name>
    <name type="common">Prairie vole</name>
    <dbReference type="NCBI Taxonomy" id="79684"/>
    <lineage>
        <taxon>Eukaryota</taxon>
        <taxon>Metazoa</taxon>
        <taxon>Chordata</taxon>
        <taxon>Craniata</taxon>
        <taxon>Vertebrata</taxon>
        <taxon>Euteleostomi</taxon>
        <taxon>Mammalia</taxon>
        <taxon>Eutheria</taxon>
        <taxon>Euarchontoglires</taxon>
        <taxon>Glires</taxon>
        <taxon>Rodentia</taxon>
        <taxon>Myomorpha</taxon>
        <taxon>Muroidea</taxon>
        <taxon>Cricetidae</taxon>
        <taxon>Arvicolinae</taxon>
        <taxon>Microtus</taxon>
    </lineage>
</organism>
<evidence type="ECO:0000256" key="5">
    <source>
        <dbReference type="ARBA" id="ARBA00022692"/>
    </source>
</evidence>
<sequence length="333" mass="38739">MEHFLQSISDIFWNTFMIILIMELVIGNLGNGFLVLVNCMNWVKRKKISFINQILTALATSRICMFLLLFKTLLIFSMYPDSIRTSGMTQVLINSWMIVNHFSIWLATCLGVFYFLKIGNFSNFLFLYLKWRVKKAVSVVLLASLVLLFLNTLLINLEFNVCISEYQRNVSYSFASHYQAQCHRHVLILHTTFLFVPFGVCLSSFLLLIFSLWTHHKKMQQHAQGSRDARTTAHIKALKTVIAFLLLYTIFILSVLIQIWKYELTKKNLFILFCQVVYIAFPSFHSCVLILGDMKLRQASLSLCCRAWKAGSKIWKSQNFRTLEIMLYILGKD</sequence>
<dbReference type="PANTHER" id="PTHR11394">
    <property type="entry name" value="TASTE RECEPTOR TYPE 2"/>
    <property type="match status" value="1"/>
</dbReference>
<keyword evidence="4 12" id="KW-0716">Sensory transduction</keyword>
<evidence type="ECO:0000256" key="3">
    <source>
        <dbReference type="ARBA" id="ARBA00022480"/>
    </source>
</evidence>
<keyword evidence="6 13" id="KW-1133">Transmembrane helix</keyword>
<evidence type="ECO:0000256" key="1">
    <source>
        <dbReference type="ARBA" id="ARBA00004141"/>
    </source>
</evidence>
<dbReference type="Gene3D" id="1.20.1070.10">
    <property type="entry name" value="Rhodopsin 7-helix transmembrane proteins"/>
    <property type="match status" value="1"/>
</dbReference>
<evidence type="ECO:0000256" key="10">
    <source>
        <dbReference type="ARBA" id="ARBA00023224"/>
    </source>
</evidence>
<dbReference type="CDD" id="cd15019">
    <property type="entry name" value="7tm_TAS2R14-like"/>
    <property type="match status" value="1"/>
</dbReference>
<name>A0ABM0LMW2_MICOH</name>
<protein>
    <recommendedName>
        <fullName evidence="12">Taste receptor type 2</fullName>
    </recommendedName>
</protein>
<accession>A0ABM0LMW2</accession>
<comment type="similarity">
    <text evidence="2 11">Belongs to the G-protein coupled receptor T2R family.</text>
</comment>
<evidence type="ECO:0000256" key="2">
    <source>
        <dbReference type="ARBA" id="ARBA00007376"/>
    </source>
</evidence>
<dbReference type="SUPFAM" id="SSF81321">
    <property type="entry name" value="Family A G protein-coupled receptor-like"/>
    <property type="match status" value="1"/>
</dbReference>